<feature type="compositionally biased region" description="Basic residues" evidence="2">
    <location>
        <begin position="446"/>
        <end position="462"/>
    </location>
</feature>
<dbReference type="PANTHER" id="PTHR15228">
    <property type="entry name" value="SPERMATHECAL PHYSIOLOGY VARIANT"/>
    <property type="match status" value="1"/>
</dbReference>
<feature type="compositionally biased region" description="Low complexity" evidence="2">
    <location>
        <begin position="426"/>
        <end position="436"/>
    </location>
</feature>
<dbReference type="InterPro" id="IPR051025">
    <property type="entry name" value="RhoGAP"/>
</dbReference>
<dbReference type="Proteomes" id="UP000789572">
    <property type="component" value="Unassembled WGS sequence"/>
</dbReference>
<feature type="region of interest" description="Disordered" evidence="2">
    <location>
        <begin position="31"/>
        <end position="51"/>
    </location>
</feature>
<dbReference type="AlphaFoldDB" id="A0A9N9FK84"/>
<dbReference type="Pfam" id="PF00620">
    <property type="entry name" value="RhoGAP"/>
    <property type="match status" value="1"/>
</dbReference>
<dbReference type="PROSITE" id="PS50238">
    <property type="entry name" value="RHOGAP"/>
    <property type="match status" value="1"/>
</dbReference>
<feature type="domain" description="Rho-GAP" evidence="3">
    <location>
        <begin position="80"/>
        <end position="285"/>
    </location>
</feature>
<dbReference type="Gene3D" id="1.10.555.10">
    <property type="entry name" value="Rho GTPase activation protein"/>
    <property type="match status" value="1"/>
</dbReference>
<feature type="compositionally biased region" description="Pro residues" evidence="2">
    <location>
        <begin position="316"/>
        <end position="325"/>
    </location>
</feature>
<dbReference type="InterPro" id="IPR008936">
    <property type="entry name" value="Rho_GTPase_activation_prot"/>
</dbReference>
<dbReference type="EMBL" id="CAJVPJ010000585">
    <property type="protein sequence ID" value="CAG8540041.1"/>
    <property type="molecule type" value="Genomic_DNA"/>
</dbReference>
<evidence type="ECO:0000259" key="3">
    <source>
        <dbReference type="PROSITE" id="PS50238"/>
    </source>
</evidence>
<feature type="region of interest" description="Disordered" evidence="2">
    <location>
        <begin position="295"/>
        <end position="552"/>
    </location>
</feature>
<evidence type="ECO:0000256" key="1">
    <source>
        <dbReference type="ARBA" id="ARBA00022468"/>
    </source>
</evidence>
<gene>
    <name evidence="4" type="ORF">POCULU_LOCUS4489</name>
</gene>
<evidence type="ECO:0000313" key="4">
    <source>
        <dbReference type="EMBL" id="CAG8540041.1"/>
    </source>
</evidence>
<dbReference type="GO" id="GO:0005938">
    <property type="term" value="C:cell cortex"/>
    <property type="evidence" value="ECO:0007669"/>
    <property type="project" value="TreeGrafter"/>
</dbReference>
<protein>
    <submittedName>
        <fullName evidence="4">4197_t:CDS:1</fullName>
    </submittedName>
</protein>
<dbReference type="GO" id="GO:0060237">
    <property type="term" value="P:regulation of fungal-type cell wall organization"/>
    <property type="evidence" value="ECO:0007669"/>
    <property type="project" value="TreeGrafter"/>
</dbReference>
<keyword evidence="5" id="KW-1185">Reference proteome</keyword>
<dbReference type="GO" id="GO:0005096">
    <property type="term" value="F:GTPase activator activity"/>
    <property type="evidence" value="ECO:0007669"/>
    <property type="project" value="UniProtKB-KW"/>
</dbReference>
<name>A0A9N9FK84_9GLOM</name>
<dbReference type="OrthoDB" id="3196451at2759"/>
<comment type="caution">
    <text evidence="4">The sequence shown here is derived from an EMBL/GenBank/DDBJ whole genome shotgun (WGS) entry which is preliminary data.</text>
</comment>
<keyword evidence="1" id="KW-0343">GTPase activation</keyword>
<dbReference type="InterPro" id="IPR000198">
    <property type="entry name" value="RhoGAP_dom"/>
</dbReference>
<dbReference type="SMART" id="SM00324">
    <property type="entry name" value="RhoGAP"/>
    <property type="match status" value="1"/>
</dbReference>
<evidence type="ECO:0000313" key="5">
    <source>
        <dbReference type="Proteomes" id="UP000789572"/>
    </source>
</evidence>
<dbReference type="PANTHER" id="PTHR15228:SF25">
    <property type="entry name" value="F-BAR DOMAIN-CONTAINING PROTEIN"/>
    <property type="match status" value="1"/>
</dbReference>
<feature type="compositionally biased region" description="Polar residues" evidence="2">
    <location>
        <begin position="359"/>
        <end position="376"/>
    </location>
</feature>
<reference evidence="4" key="1">
    <citation type="submission" date="2021-06" db="EMBL/GenBank/DDBJ databases">
        <authorList>
            <person name="Kallberg Y."/>
            <person name="Tangrot J."/>
            <person name="Rosling A."/>
        </authorList>
    </citation>
    <scope>NUCLEOTIDE SEQUENCE</scope>
    <source>
        <strain evidence="4">IA702</strain>
    </source>
</reference>
<feature type="compositionally biased region" description="Low complexity" evidence="2">
    <location>
        <begin position="486"/>
        <end position="500"/>
    </location>
</feature>
<feature type="compositionally biased region" description="Polar residues" evidence="2">
    <location>
        <begin position="410"/>
        <end position="425"/>
    </location>
</feature>
<dbReference type="SUPFAM" id="SSF48350">
    <property type="entry name" value="GTPase activation domain, GAP"/>
    <property type="match status" value="1"/>
</dbReference>
<dbReference type="GO" id="GO:0007165">
    <property type="term" value="P:signal transduction"/>
    <property type="evidence" value="ECO:0007669"/>
    <property type="project" value="InterPro"/>
</dbReference>
<feature type="compositionally biased region" description="Polar residues" evidence="2">
    <location>
        <begin position="300"/>
        <end position="315"/>
    </location>
</feature>
<organism evidence="4 5">
    <name type="scientific">Paraglomus occultum</name>
    <dbReference type="NCBI Taxonomy" id="144539"/>
    <lineage>
        <taxon>Eukaryota</taxon>
        <taxon>Fungi</taxon>
        <taxon>Fungi incertae sedis</taxon>
        <taxon>Mucoromycota</taxon>
        <taxon>Glomeromycotina</taxon>
        <taxon>Glomeromycetes</taxon>
        <taxon>Paraglomerales</taxon>
        <taxon>Paraglomeraceae</taxon>
        <taxon>Paraglomus</taxon>
    </lineage>
</organism>
<feature type="compositionally biased region" description="Polar residues" evidence="2">
    <location>
        <begin position="463"/>
        <end position="478"/>
    </location>
</feature>
<proteinExistence type="predicted"/>
<sequence length="552" mass="61846">MSQSHSHFLDNSNITRQNLKNWWKHFTAKTAKKGPDDKGKGTCEPSDVEWQPYGSQPEWSYFKSFEVFISGIRPQSIFGTDLTRAIEYASVPICMAGADGRQYVYGYIPTIVAKCGMYLKEKATPTEGIFRLSGSAKRIKELQAIFDSPPSYGKTLTWLGYSVHDAANVLRRYLNNLPDPVIPHQWYEPFRRVLVNYPDAHRRVLAYQKLIAKIPKENQNLLLYILDLLAVFSSKADQNLMPSKNLASIFQPGILSHPDHDMAPEQYKLSQEVVEFLIDYQSYFLINVPYSNSNSNISSPQAQPSTSAIASTSSEVPPPPPPPRPVNHEGNTQSLIEPADLNNPRPPPKLLTRRPSLNGDRTTGDSIANLTRSKSLGSRPLPNKKQRRRRDEESNANGEIASDLKRQVREVNQINPTKVRPSTQERSSLSSPASSLKPDKSDKKPSKLRKKSLHKVHPKLSRQTRMSASQDNVSVSSESARRKQVRSNSVSGSSKSGARNAIKAQKSKNTNSESGDEEEGKENSSASSISRKSKRHVRYDLEVVRAVGKRNR</sequence>
<evidence type="ECO:0000256" key="2">
    <source>
        <dbReference type="SAM" id="MobiDB-lite"/>
    </source>
</evidence>
<accession>A0A9N9FK84</accession>